<name>A0AAE3AV07_9FIRM</name>
<evidence type="ECO:0000313" key="3">
    <source>
        <dbReference type="EMBL" id="MCC2166283.1"/>
    </source>
</evidence>
<protein>
    <submittedName>
        <fullName evidence="3">Gfo/Idh/MocA family oxidoreductase</fullName>
    </submittedName>
</protein>
<gene>
    <name evidence="3" type="ORF">LKD45_00995</name>
</gene>
<feature type="domain" description="GFO/IDH/MocA-like oxidoreductase" evidence="2">
    <location>
        <begin position="139"/>
        <end position="245"/>
    </location>
</feature>
<organism evidence="3 4">
    <name type="scientific">Gallintestinimicrobium propionicum</name>
    <dbReference type="NCBI Taxonomy" id="2981770"/>
    <lineage>
        <taxon>Bacteria</taxon>
        <taxon>Bacillati</taxon>
        <taxon>Bacillota</taxon>
        <taxon>Clostridia</taxon>
        <taxon>Lachnospirales</taxon>
        <taxon>Lachnospiraceae</taxon>
        <taxon>Gallintestinimicrobium</taxon>
    </lineage>
</organism>
<dbReference type="InterPro" id="IPR000683">
    <property type="entry name" value="Gfo/Idh/MocA-like_OxRdtase_N"/>
</dbReference>
<dbReference type="AlphaFoldDB" id="A0AAE3AV07"/>
<dbReference type="Pfam" id="PF01408">
    <property type="entry name" value="GFO_IDH_MocA"/>
    <property type="match status" value="1"/>
</dbReference>
<dbReference type="Proteomes" id="UP001199355">
    <property type="component" value="Unassembled WGS sequence"/>
</dbReference>
<reference evidence="3 4" key="1">
    <citation type="submission" date="2021-10" db="EMBL/GenBank/DDBJ databases">
        <title>Anaerobic single-cell dispensing facilitates the cultivation of human gut bacteria.</title>
        <authorList>
            <person name="Afrizal A."/>
        </authorList>
    </citation>
    <scope>NUCLEOTIDE SEQUENCE [LARGE SCALE GENOMIC DNA]</scope>
    <source>
        <strain evidence="3 4">CLA-AA-H244</strain>
    </source>
</reference>
<comment type="caution">
    <text evidence="3">The sequence shown here is derived from an EMBL/GenBank/DDBJ whole genome shotgun (WGS) entry which is preliminary data.</text>
</comment>
<dbReference type="SUPFAM" id="SSF55347">
    <property type="entry name" value="Glyceraldehyde-3-phosphate dehydrogenase-like, C-terminal domain"/>
    <property type="match status" value="1"/>
</dbReference>
<keyword evidence="4" id="KW-1185">Reference proteome</keyword>
<dbReference type="PANTHER" id="PTHR43054">
    <property type="match status" value="1"/>
</dbReference>
<dbReference type="InterPro" id="IPR036291">
    <property type="entry name" value="NAD(P)-bd_dom_sf"/>
</dbReference>
<accession>A0AAE3AV07</accession>
<feature type="domain" description="Gfo/Idh/MocA-like oxidoreductase N-terminal" evidence="1">
    <location>
        <begin position="2"/>
        <end position="118"/>
    </location>
</feature>
<dbReference type="PANTHER" id="PTHR43054:SF1">
    <property type="entry name" value="SCYLLO-INOSITOL 2-DEHYDROGENASE (NADP(+)) IOLU"/>
    <property type="match status" value="1"/>
</dbReference>
<dbReference type="InterPro" id="IPR055170">
    <property type="entry name" value="GFO_IDH_MocA-like_dom"/>
</dbReference>
<dbReference type="Gene3D" id="3.40.50.720">
    <property type="entry name" value="NAD(P)-binding Rossmann-like Domain"/>
    <property type="match status" value="1"/>
</dbReference>
<evidence type="ECO:0000313" key="4">
    <source>
        <dbReference type="Proteomes" id="UP001199355"/>
    </source>
</evidence>
<evidence type="ECO:0000259" key="2">
    <source>
        <dbReference type="Pfam" id="PF22725"/>
    </source>
</evidence>
<dbReference type="Gene3D" id="3.30.360.10">
    <property type="entry name" value="Dihydrodipicolinate Reductase, domain 2"/>
    <property type="match status" value="1"/>
</dbReference>
<dbReference type="GO" id="GO:0000166">
    <property type="term" value="F:nucleotide binding"/>
    <property type="evidence" value="ECO:0007669"/>
    <property type="project" value="InterPro"/>
</dbReference>
<dbReference type="EMBL" id="JAJEQF010000001">
    <property type="protein sequence ID" value="MCC2166283.1"/>
    <property type="molecule type" value="Genomic_DNA"/>
</dbReference>
<sequence>MIRFAVIGTNTITDKFLQAASALPDFKLCAVYSRTLARAQEYAQKNNVSLVFDSLEALADSDQIDAVYIASPNFCHAAQSILMMQHHKHVLCEKPIASNASEFQQMYDTAIKNQVILLEAMRSVFSPGFAAIRSLLPVLGTIRQVDFSFCKYSSRYDHFKEGIIENAFHPALSNAALMDIGVYCVHPLVSLFGMPASIQSSSIFLSNGFEGAGTVLLQYPDMQATLRYSKISDSYLPSQIQGEAATLLIDKIQDPQQLTLLFRDGHTENPNIPAVSNNMVYEAAEFVRLIDQLQQALENDSTDGIPSLIRHSWLKASCLELEIMDTVRKQQNILFPADH</sequence>
<proteinExistence type="predicted"/>
<evidence type="ECO:0000259" key="1">
    <source>
        <dbReference type="Pfam" id="PF01408"/>
    </source>
</evidence>
<dbReference type="SUPFAM" id="SSF51735">
    <property type="entry name" value="NAD(P)-binding Rossmann-fold domains"/>
    <property type="match status" value="1"/>
</dbReference>
<dbReference type="RefSeq" id="WP_308727477.1">
    <property type="nucleotide sequence ID" value="NZ_JAJEQF010000001.1"/>
</dbReference>
<dbReference type="Pfam" id="PF22725">
    <property type="entry name" value="GFO_IDH_MocA_C3"/>
    <property type="match status" value="1"/>
</dbReference>